<proteinExistence type="predicted"/>
<name>A0A540RAJ9_9CORY</name>
<gene>
    <name evidence="3" type="ORF">EJK80_00655</name>
</gene>
<comment type="caution">
    <text evidence="3">The sequence shown here is derived from an EMBL/GenBank/DDBJ whole genome shotgun (WGS) entry which is preliminary data.</text>
</comment>
<dbReference type="EMBL" id="VHIR01000001">
    <property type="protein sequence ID" value="TQE44753.1"/>
    <property type="molecule type" value="Genomic_DNA"/>
</dbReference>
<dbReference type="Proteomes" id="UP000318080">
    <property type="component" value="Unassembled WGS sequence"/>
</dbReference>
<keyword evidence="4" id="KW-1185">Reference proteome</keyword>
<feature type="region of interest" description="Disordered" evidence="1">
    <location>
        <begin position="167"/>
        <end position="202"/>
    </location>
</feature>
<dbReference type="Pfam" id="PF09534">
    <property type="entry name" value="Trp_oprn_chp"/>
    <property type="match status" value="1"/>
</dbReference>
<evidence type="ECO:0000313" key="4">
    <source>
        <dbReference type="Proteomes" id="UP000318080"/>
    </source>
</evidence>
<organism evidence="3 4">
    <name type="scientific">Corynebacterium phoceense</name>
    <dbReference type="NCBI Taxonomy" id="1686286"/>
    <lineage>
        <taxon>Bacteria</taxon>
        <taxon>Bacillati</taxon>
        <taxon>Actinomycetota</taxon>
        <taxon>Actinomycetes</taxon>
        <taxon>Mycobacteriales</taxon>
        <taxon>Corynebacteriaceae</taxon>
        <taxon>Corynebacterium</taxon>
    </lineage>
</organism>
<feature type="transmembrane region" description="Helical" evidence="2">
    <location>
        <begin position="66"/>
        <end position="84"/>
    </location>
</feature>
<feature type="transmembrane region" description="Helical" evidence="2">
    <location>
        <begin position="131"/>
        <end position="149"/>
    </location>
</feature>
<evidence type="ECO:0000256" key="2">
    <source>
        <dbReference type="SAM" id="Phobius"/>
    </source>
</evidence>
<sequence>MAVAATLLWFSSQATWITATVEDDKAGTGELAVQGSTWSLELTAIALLFLAGVVAGLALRRTARRIVGAVVALAAIGVSWRPMVALTSQVDLARLQTLLQAQQSNDNAVESVAISSWAVVRDATVTPLGPVLALIAAAFGLVGGILLAMRPGADGVRSTKYETKAARAEKLEEELETAPDSGRVMWDALDEDIDPTDPTGHR</sequence>
<reference evidence="3 4" key="1">
    <citation type="submission" date="2019-06" db="EMBL/GenBank/DDBJ databases">
        <title>Draft genome of C. phoceense Strain 272.</title>
        <authorList>
            <person name="Pacheco L.G.C."/>
            <person name="Barberis C.M."/>
            <person name="Almuzara M.N."/>
            <person name="Traglia G.M."/>
            <person name="Santos C.S."/>
            <person name="Rocha D.J.P.G."/>
            <person name="Aguiar E.R.G.R."/>
            <person name="Vay C.A."/>
        </authorList>
    </citation>
    <scope>NUCLEOTIDE SEQUENCE [LARGE SCALE GENOMIC DNA]</scope>
    <source>
        <strain evidence="3 4">272</strain>
    </source>
</reference>
<dbReference type="STRING" id="1686286.GCA_900092335_02218"/>
<evidence type="ECO:0000313" key="3">
    <source>
        <dbReference type="EMBL" id="TQE44753.1"/>
    </source>
</evidence>
<keyword evidence="2" id="KW-1133">Transmembrane helix</keyword>
<keyword evidence="2" id="KW-0812">Transmembrane</keyword>
<dbReference type="InterPro" id="IPR011746">
    <property type="entry name" value="Trp_synth-assoc_CHP"/>
</dbReference>
<dbReference type="AlphaFoldDB" id="A0A540RAJ9"/>
<feature type="transmembrane region" description="Helical" evidence="2">
    <location>
        <begin position="38"/>
        <end position="59"/>
    </location>
</feature>
<dbReference type="InterPro" id="IPR019051">
    <property type="entry name" value="Trp_biosyn_TM_oprn/chp"/>
</dbReference>
<evidence type="ECO:0000256" key="1">
    <source>
        <dbReference type="SAM" id="MobiDB-lite"/>
    </source>
</evidence>
<accession>A0A540RAJ9</accession>
<dbReference type="NCBIfam" id="TIGR02234">
    <property type="entry name" value="trp_oprn_chp"/>
    <property type="match status" value="1"/>
</dbReference>
<protein>
    <submittedName>
        <fullName evidence="3">TIGR02234 family membrane protein</fullName>
    </submittedName>
</protein>
<keyword evidence="2" id="KW-0472">Membrane</keyword>